<reference evidence="2" key="1">
    <citation type="submission" date="2024-07" db="EMBL/GenBank/DDBJ databases">
        <title>Two chromosome-level genome assemblies of Korean endemic species Abeliophyllum distichum and Forsythia ovata (Oleaceae).</title>
        <authorList>
            <person name="Jang H."/>
        </authorList>
    </citation>
    <scope>NUCLEOTIDE SEQUENCE [LARGE SCALE GENOMIC DNA]</scope>
</reference>
<proteinExistence type="predicted"/>
<protein>
    <submittedName>
        <fullName evidence="1">Uncharacterized protein</fullName>
    </submittedName>
</protein>
<dbReference type="Proteomes" id="UP001604277">
    <property type="component" value="Unassembled WGS sequence"/>
</dbReference>
<comment type="caution">
    <text evidence="1">The sequence shown here is derived from an EMBL/GenBank/DDBJ whole genome shotgun (WGS) entry which is preliminary data.</text>
</comment>
<accession>A0ABD1T8H9</accession>
<evidence type="ECO:0000313" key="1">
    <source>
        <dbReference type="EMBL" id="KAL2508848.1"/>
    </source>
</evidence>
<organism evidence="1 2">
    <name type="scientific">Forsythia ovata</name>
    <dbReference type="NCBI Taxonomy" id="205694"/>
    <lineage>
        <taxon>Eukaryota</taxon>
        <taxon>Viridiplantae</taxon>
        <taxon>Streptophyta</taxon>
        <taxon>Embryophyta</taxon>
        <taxon>Tracheophyta</taxon>
        <taxon>Spermatophyta</taxon>
        <taxon>Magnoliopsida</taxon>
        <taxon>eudicotyledons</taxon>
        <taxon>Gunneridae</taxon>
        <taxon>Pentapetalae</taxon>
        <taxon>asterids</taxon>
        <taxon>lamiids</taxon>
        <taxon>Lamiales</taxon>
        <taxon>Oleaceae</taxon>
        <taxon>Forsythieae</taxon>
        <taxon>Forsythia</taxon>
    </lineage>
</organism>
<evidence type="ECO:0000313" key="2">
    <source>
        <dbReference type="Proteomes" id="UP001604277"/>
    </source>
</evidence>
<dbReference type="AlphaFoldDB" id="A0ABD1T8H9"/>
<gene>
    <name evidence="1" type="ORF">Fot_32495</name>
</gene>
<keyword evidence="2" id="KW-1185">Reference proteome</keyword>
<sequence length="128" mass="15228">MPIDVFSIVSGEWVVAAERRETRWITTTDFWSYLTHAPGYYIWEYTVIRTEVYDMNNNGWFLKGIYLEFEIQGHVVFRPNEPVRNKHNNKYTIAFIRTSNDTNLRKEAHTGFVFGFQARAMARARARR</sequence>
<name>A0ABD1T8H9_9LAMI</name>
<dbReference type="EMBL" id="JBFOLJ010000009">
    <property type="protein sequence ID" value="KAL2508848.1"/>
    <property type="molecule type" value="Genomic_DNA"/>
</dbReference>